<comment type="caution">
    <text evidence="1">The sequence shown here is derived from an EMBL/GenBank/DDBJ whole genome shotgun (WGS) entry which is preliminary data.</text>
</comment>
<dbReference type="AlphaFoldDB" id="A0AAD4BNU2"/>
<proteinExistence type="predicted"/>
<sequence>IPATEDQIRVENSLTFFGFNTWEGIPVANSFSKVNIKRYCTYELQEGPYCGLQQYINGTTHTSNHVLAGQAECPKELSIHEFLAFGHLRSGGSLQLLNILRELRDRSLSFRCPEVHLLVAQAIMQVGPRSGLELNWHKELQQDTFDHALVDELEGLVADIEANWLEGVTMNTISLLLSRLLEAKPNEAVSERVVQLLRNVRMKTFSWVQELSDR</sequence>
<reference evidence="1" key="1">
    <citation type="submission" date="2019-10" db="EMBL/GenBank/DDBJ databases">
        <authorList>
            <consortium name="DOE Joint Genome Institute"/>
            <person name="Kuo A."/>
            <person name="Miyauchi S."/>
            <person name="Kiss E."/>
            <person name="Drula E."/>
            <person name="Kohler A."/>
            <person name="Sanchez-Garcia M."/>
            <person name="Andreopoulos B."/>
            <person name="Barry K.W."/>
            <person name="Bonito G."/>
            <person name="Buee M."/>
            <person name="Carver A."/>
            <person name="Chen C."/>
            <person name="Cichocki N."/>
            <person name="Clum A."/>
            <person name="Culley D."/>
            <person name="Crous P.W."/>
            <person name="Fauchery L."/>
            <person name="Girlanda M."/>
            <person name="Hayes R."/>
            <person name="Keri Z."/>
            <person name="LaButti K."/>
            <person name="Lipzen A."/>
            <person name="Lombard V."/>
            <person name="Magnuson J."/>
            <person name="Maillard F."/>
            <person name="Morin E."/>
            <person name="Murat C."/>
            <person name="Nolan M."/>
            <person name="Ohm R."/>
            <person name="Pangilinan J."/>
            <person name="Pereira M."/>
            <person name="Perotto S."/>
            <person name="Peter M."/>
            <person name="Riley R."/>
            <person name="Sitrit Y."/>
            <person name="Stielow B."/>
            <person name="Szollosi G."/>
            <person name="Zifcakova L."/>
            <person name="Stursova M."/>
            <person name="Spatafora J.W."/>
            <person name="Tedersoo L."/>
            <person name="Vaario L.-M."/>
            <person name="Yamada A."/>
            <person name="Yan M."/>
            <person name="Wang P."/>
            <person name="Xu J."/>
            <person name="Bruns T."/>
            <person name="Baldrian P."/>
            <person name="Vilgalys R."/>
            <person name="Henrissat B."/>
            <person name="Grigoriev I.V."/>
            <person name="Hibbett D."/>
            <person name="Nagy L.G."/>
            <person name="Martin F.M."/>
        </authorList>
    </citation>
    <scope>NUCLEOTIDE SEQUENCE</scope>
    <source>
        <strain evidence="1">BED1</strain>
    </source>
</reference>
<organism evidence="1 2">
    <name type="scientific">Boletus edulis BED1</name>
    <dbReference type="NCBI Taxonomy" id="1328754"/>
    <lineage>
        <taxon>Eukaryota</taxon>
        <taxon>Fungi</taxon>
        <taxon>Dikarya</taxon>
        <taxon>Basidiomycota</taxon>
        <taxon>Agaricomycotina</taxon>
        <taxon>Agaricomycetes</taxon>
        <taxon>Agaricomycetidae</taxon>
        <taxon>Boletales</taxon>
        <taxon>Boletineae</taxon>
        <taxon>Boletaceae</taxon>
        <taxon>Boletoideae</taxon>
        <taxon>Boletus</taxon>
    </lineage>
</organism>
<evidence type="ECO:0000313" key="1">
    <source>
        <dbReference type="EMBL" id="KAF8435847.1"/>
    </source>
</evidence>
<protein>
    <submittedName>
        <fullName evidence="1">Uncharacterized protein</fullName>
    </submittedName>
</protein>
<evidence type="ECO:0000313" key="2">
    <source>
        <dbReference type="Proteomes" id="UP001194468"/>
    </source>
</evidence>
<accession>A0AAD4BNU2</accession>
<name>A0AAD4BNU2_BOLED</name>
<dbReference type="EMBL" id="WHUW01000024">
    <property type="protein sequence ID" value="KAF8435847.1"/>
    <property type="molecule type" value="Genomic_DNA"/>
</dbReference>
<feature type="non-terminal residue" evidence="1">
    <location>
        <position position="1"/>
    </location>
</feature>
<feature type="non-terminal residue" evidence="1">
    <location>
        <position position="214"/>
    </location>
</feature>
<gene>
    <name evidence="1" type="ORF">L210DRAFT_3357541</name>
</gene>
<reference evidence="1" key="2">
    <citation type="journal article" date="2020" name="Nat. Commun.">
        <title>Large-scale genome sequencing of mycorrhizal fungi provides insights into the early evolution of symbiotic traits.</title>
        <authorList>
            <person name="Miyauchi S."/>
            <person name="Kiss E."/>
            <person name="Kuo A."/>
            <person name="Drula E."/>
            <person name="Kohler A."/>
            <person name="Sanchez-Garcia M."/>
            <person name="Morin E."/>
            <person name="Andreopoulos B."/>
            <person name="Barry K.W."/>
            <person name="Bonito G."/>
            <person name="Buee M."/>
            <person name="Carver A."/>
            <person name="Chen C."/>
            <person name="Cichocki N."/>
            <person name="Clum A."/>
            <person name="Culley D."/>
            <person name="Crous P.W."/>
            <person name="Fauchery L."/>
            <person name="Girlanda M."/>
            <person name="Hayes R.D."/>
            <person name="Keri Z."/>
            <person name="LaButti K."/>
            <person name="Lipzen A."/>
            <person name="Lombard V."/>
            <person name="Magnuson J."/>
            <person name="Maillard F."/>
            <person name="Murat C."/>
            <person name="Nolan M."/>
            <person name="Ohm R.A."/>
            <person name="Pangilinan J."/>
            <person name="Pereira M.F."/>
            <person name="Perotto S."/>
            <person name="Peter M."/>
            <person name="Pfister S."/>
            <person name="Riley R."/>
            <person name="Sitrit Y."/>
            <person name="Stielow J.B."/>
            <person name="Szollosi G."/>
            <person name="Zifcakova L."/>
            <person name="Stursova M."/>
            <person name="Spatafora J.W."/>
            <person name="Tedersoo L."/>
            <person name="Vaario L.M."/>
            <person name="Yamada A."/>
            <person name="Yan M."/>
            <person name="Wang P."/>
            <person name="Xu J."/>
            <person name="Bruns T."/>
            <person name="Baldrian P."/>
            <person name="Vilgalys R."/>
            <person name="Dunand C."/>
            <person name="Henrissat B."/>
            <person name="Grigoriev I.V."/>
            <person name="Hibbett D."/>
            <person name="Nagy L.G."/>
            <person name="Martin F.M."/>
        </authorList>
    </citation>
    <scope>NUCLEOTIDE SEQUENCE</scope>
    <source>
        <strain evidence="1">BED1</strain>
    </source>
</reference>
<keyword evidence="2" id="KW-1185">Reference proteome</keyword>
<dbReference type="Proteomes" id="UP001194468">
    <property type="component" value="Unassembled WGS sequence"/>
</dbReference>